<sequence length="63" mass="7225">AVIETEPTDIPGLFFQDLDGDYYTATYEMAMDLIGRGIKDTKWFKHLTIARDRPSLDTYDGVH</sequence>
<evidence type="ECO:0000313" key="1">
    <source>
        <dbReference type="EMBL" id="KKK85621.1"/>
    </source>
</evidence>
<reference evidence="1" key="1">
    <citation type="journal article" date="2015" name="Nature">
        <title>Complex archaea that bridge the gap between prokaryotes and eukaryotes.</title>
        <authorList>
            <person name="Spang A."/>
            <person name="Saw J.H."/>
            <person name="Jorgensen S.L."/>
            <person name="Zaremba-Niedzwiedzka K."/>
            <person name="Martijn J."/>
            <person name="Lind A.E."/>
            <person name="van Eijk R."/>
            <person name="Schleper C."/>
            <person name="Guy L."/>
            <person name="Ettema T.J."/>
        </authorList>
    </citation>
    <scope>NUCLEOTIDE SEQUENCE</scope>
</reference>
<name>A0A0F9BMM0_9ZZZZ</name>
<accession>A0A0F9BMM0</accession>
<comment type="caution">
    <text evidence="1">The sequence shown here is derived from an EMBL/GenBank/DDBJ whole genome shotgun (WGS) entry which is preliminary data.</text>
</comment>
<protein>
    <submittedName>
        <fullName evidence="1">Uncharacterized protein</fullName>
    </submittedName>
</protein>
<organism evidence="1">
    <name type="scientific">marine sediment metagenome</name>
    <dbReference type="NCBI Taxonomy" id="412755"/>
    <lineage>
        <taxon>unclassified sequences</taxon>
        <taxon>metagenomes</taxon>
        <taxon>ecological metagenomes</taxon>
    </lineage>
</organism>
<proteinExistence type="predicted"/>
<feature type="non-terminal residue" evidence="1">
    <location>
        <position position="1"/>
    </location>
</feature>
<dbReference type="AlphaFoldDB" id="A0A0F9BMM0"/>
<gene>
    <name evidence="1" type="ORF">LCGC14_2771430</name>
</gene>
<dbReference type="EMBL" id="LAZR01051222">
    <property type="protein sequence ID" value="KKK85621.1"/>
    <property type="molecule type" value="Genomic_DNA"/>
</dbReference>